<dbReference type="EMBL" id="JAWXYB010000018">
    <property type="protein sequence ID" value="MDX5929836.1"/>
    <property type="molecule type" value="Genomic_DNA"/>
</dbReference>
<organism evidence="1 2">
    <name type="scientific">Acidiphilium acidophilum</name>
    <name type="common">Thiobacillus acidophilus</name>
    <dbReference type="NCBI Taxonomy" id="76588"/>
    <lineage>
        <taxon>Bacteria</taxon>
        <taxon>Pseudomonadati</taxon>
        <taxon>Pseudomonadota</taxon>
        <taxon>Alphaproteobacteria</taxon>
        <taxon>Acetobacterales</taxon>
        <taxon>Acidocellaceae</taxon>
        <taxon>Acidiphilium</taxon>
    </lineage>
</organism>
<name>A0AAW9DMC7_ACIAO</name>
<dbReference type="PANTHER" id="PTHR39166">
    <property type="entry name" value="BLL1166 PROTEIN"/>
    <property type="match status" value="1"/>
</dbReference>
<gene>
    <name evidence="1" type="ORF">SIL87_03555</name>
</gene>
<dbReference type="PANTHER" id="PTHR39166:SF1">
    <property type="entry name" value="BLL1166 PROTEIN"/>
    <property type="match status" value="1"/>
</dbReference>
<dbReference type="Pfam" id="PF06042">
    <property type="entry name" value="NTP_transf_6"/>
    <property type="match status" value="1"/>
</dbReference>
<accession>A0AAW9DMC7</accession>
<proteinExistence type="predicted"/>
<reference evidence="1 2" key="1">
    <citation type="submission" date="2023-11" db="EMBL/GenBank/DDBJ databases">
        <title>MicrobeMod: A computational toolkit for identifying prokaryotic methylation and restriction-modification with nanopore sequencing.</title>
        <authorList>
            <person name="Crits-Christoph A."/>
            <person name="Kang S.C."/>
            <person name="Lee H."/>
            <person name="Ostrov N."/>
        </authorList>
    </citation>
    <scope>NUCLEOTIDE SEQUENCE [LARGE SCALE GENOMIC DNA]</scope>
    <source>
        <strain evidence="1 2">DSMZ 700</strain>
    </source>
</reference>
<sequence length="186" mass="20958">MDPTPAAVREIALLNPVNRTILERLPELALDQAYLVAGSVFQAVWNHRTGADPAHAVADYDIAYFDPDLSYEAEDRLIRRAAKLFADLPARIELRNQARVHLWYPSRFGSPYPMLTTAADGIDRYLVACTCIGIAAADHAVHAPYGLADLWRGILRPNPHAPSLDRYMVKAQSYQARWPWLHIESR</sequence>
<dbReference type="Proteomes" id="UP001279553">
    <property type="component" value="Unassembled WGS sequence"/>
</dbReference>
<dbReference type="RefSeq" id="WP_319612828.1">
    <property type="nucleotide sequence ID" value="NZ_JAWXYB010000018.1"/>
</dbReference>
<dbReference type="AlphaFoldDB" id="A0AAW9DMC7"/>
<evidence type="ECO:0000313" key="2">
    <source>
        <dbReference type="Proteomes" id="UP001279553"/>
    </source>
</evidence>
<protein>
    <submittedName>
        <fullName evidence="1">Nucleotidyltransferase family protein</fullName>
    </submittedName>
</protein>
<keyword evidence="2" id="KW-1185">Reference proteome</keyword>
<evidence type="ECO:0000313" key="1">
    <source>
        <dbReference type="EMBL" id="MDX5929836.1"/>
    </source>
</evidence>
<dbReference type="InterPro" id="IPR009267">
    <property type="entry name" value="NTP_transf_6"/>
</dbReference>
<comment type="caution">
    <text evidence="1">The sequence shown here is derived from an EMBL/GenBank/DDBJ whole genome shotgun (WGS) entry which is preliminary data.</text>
</comment>